<dbReference type="EMBL" id="PP965493">
    <property type="protein sequence ID" value="XCN99865.1"/>
    <property type="molecule type" value="Genomic_DNA"/>
</dbReference>
<sequence>MALFEFETYNRFLNNNDYNGAADYASKSFFKDKKQQAKMLDNIKILRNKGRVYNGMMNNANEDQKQALAFKTAMDSGTPLDLKNKYYKQYVDAVNNLFGTNATSVAVEFDAAKTKRYGRIPIVSEVMDVIGVGGNIDWLAKDTDYGFDGFQQFLSNMGYSDDAKGKAAFSKLGFKQETINGRTRLTIEKSNPNFYKAMIALRNVDTNHVPGSGNKVIQEGIRGEKRFKLAGVDRNGKLIQLDNGNQNATEASSMAYAKNNYLMWRSGLSDQSMVVNDRGMSDDYFVNPDYAPIINGVRLQTIVDKSNIAGQFGAIEDVLRRTNNIKQELTAKEEERTKDLVMSTTVSGSLGAGMAKLESDFSRGLVDAQSYNVYKKQIEEHYENLLSGADLSQYNVYATNEDGTVLKQYDTKDRNVLNDIIAGAIGNNRLKFSAAIMGNKSGTMITVLPKTDNNGNAVTQKTNIFVEDLFQGSVEESLNRDTKMRALKELNGMEYYGYRYTIPALGDSEGGELGIDVGANEAYLLHKDGTKTFVSKAKAQDMINRAEILSDFIDSANQTFFNEDGKFVKNKNINAEVSNWANAATLELYNATAERAKMLSAQGLDNKLELEYLTNKKSLIKNYILDAIGYFDTNK</sequence>
<name>A0AAU8MHE6_9CAUD</name>
<organism evidence="1">
    <name type="scientific">Geladintestivirus 3</name>
    <dbReference type="NCBI Taxonomy" id="3233135"/>
    <lineage>
        <taxon>Viruses</taxon>
        <taxon>Duplodnaviria</taxon>
        <taxon>Heunggongvirae</taxon>
        <taxon>Uroviricota</taxon>
        <taxon>Caudoviricetes</taxon>
        <taxon>Crassvirales</taxon>
    </lineage>
</organism>
<reference evidence="1" key="1">
    <citation type="submission" date="2024-06" db="EMBL/GenBank/DDBJ databases">
        <title>Intestivirid acquisition increases across infancy in a wild primate population.</title>
        <authorList>
            <person name="Schneider-Creas I.A."/>
            <person name="Moya I.L."/>
            <person name="Chiou K.L."/>
            <person name="Baniel A."/>
            <person name="Azanaw Haile A."/>
            <person name="Kebede F."/>
            <person name="Abebe B."/>
            <person name="Snyder-Mackler N."/>
            <person name="Varsani A."/>
        </authorList>
    </citation>
    <scope>NUCLEOTIDE SEQUENCE</scope>
    <source>
        <strain evidence="1">Int_RNL_2017_0019_DDA</strain>
    </source>
</reference>
<evidence type="ECO:0000313" key="1">
    <source>
        <dbReference type="EMBL" id="XCN99865.1"/>
    </source>
</evidence>
<accession>A0AAU8MHE6</accession>
<protein>
    <submittedName>
        <fullName evidence="1">Uncharacterized protein</fullName>
    </submittedName>
</protein>
<proteinExistence type="predicted"/>